<accession>A0A316DBM9</accession>
<feature type="domain" description="DUF2357" evidence="1">
    <location>
        <begin position="56"/>
        <end position="308"/>
    </location>
</feature>
<dbReference type="OrthoDB" id="11970at2"/>
<sequence length="514" mass="61183">MEIPFALKINGKLLACDELREHVDYEVVFLRELNRHEKEELIHNYGSVLSLVYKTYVLNFRNYVGKVQFLGRTLTVISRKWSSEQVKRMWLEVSEQAVALLYSHFSVVKQAAQRSHKEREVMKFQQWVFLRDQLLYRDELISTWELISREPHTWVRQDRVRSESWTARDVEVPAWNRAFETENVEMLRVGHPLAKTAAAQFGRPALPTHVEEVRKRKTFDTKENRFLKYMLEEMMQLVEWKEKFVLREKKKKVFGIALLLQENREMKRKLQELLSVPWFAEVGRFVGDYGNSTVLQRREGYRQWFSIYQEWLQGIRFPFDQEDLHVLVETRDIARIYEYWCFFKILQAVEKVTGCSRQQVELRRNGEYGTHLGNKTEVIYPIGVQRLSVFYNKTFSRKNGGSSSLTVRPDISLHWGGEWYHFDAKFKDGYVRRDFTLREDVERMHLYKDAIHNSRASIALYPARKRARDRFYQSGENRGGVGVIGLQLEKDNKRLERFIEQILKGDDFCADTST</sequence>
<dbReference type="Pfam" id="PF04411">
    <property type="entry name" value="PDDEXK_7"/>
    <property type="match status" value="1"/>
</dbReference>
<dbReference type="EMBL" id="QGGL01000005">
    <property type="protein sequence ID" value="PWK14400.1"/>
    <property type="molecule type" value="Genomic_DNA"/>
</dbReference>
<comment type="caution">
    <text evidence="2">The sequence shown here is derived from an EMBL/GenBank/DDBJ whole genome shotgun (WGS) entry which is preliminary data.</text>
</comment>
<name>A0A316DBM9_9BACL</name>
<reference evidence="2 3" key="1">
    <citation type="submission" date="2018-05" db="EMBL/GenBank/DDBJ databases">
        <title>Genomic Encyclopedia of Type Strains, Phase IV (KMG-IV): sequencing the most valuable type-strain genomes for metagenomic binning, comparative biology and taxonomic classification.</title>
        <authorList>
            <person name="Goeker M."/>
        </authorList>
    </citation>
    <scope>NUCLEOTIDE SEQUENCE [LARGE SCALE GENOMIC DNA]</scope>
    <source>
        <strain evidence="2 3">DSM 18773</strain>
    </source>
</reference>
<evidence type="ECO:0000259" key="1">
    <source>
        <dbReference type="Pfam" id="PF09823"/>
    </source>
</evidence>
<protein>
    <submittedName>
        <fullName evidence="2">Putative component of viral defense system (DUF524 family)</fullName>
    </submittedName>
</protein>
<proteinExistence type="predicted"/>
<dbReference type="InterPro" id="IPR007505">
    <property type="entry name" value="PDDEXK_7"/>
</dbReference>
<dbReference type="Proteomes" id="UP000245634">
    <property type="component" value="Unassembled WGS sequence"/>
</dbReference>
<dbReference type="InterPro" id="IPR018633">
    <property type="entry name" value="DUF2357"/>
</dbReference>
<dbReference type="AlphaFoldDB" id="A0A316DBM9"/>
<evidence type="ECO:0000313" key="3">
    <source>
        <dbReference type="Proteomes" id="UP000245634"/>
    </source>
</evidence>
<dbReference type="RefSeq" id="WP_109687870.1">
    <property type="nucleotide sequence ID" value="NZ_QGGL01000005.1"/>
</dbReference>
<keyword evidence="3" id="KW-1185">Reference proteome</keyword>
<gene>
    <name evidence="2" type="ORF">C7459_105157</name>
</gene>
<dbReference type="Pfam" id="PF09823">
    <property type="entry name" value="DUF2357"/>
    <property type="match status" value="1"/>
</dbReference>
<evidence type="ECO:0000313" key="2">
    <source>
        <dbReference type="EMBL" id="PWK14400.1"/>
    </source>
</evidence>
<organism evidence="2 3">
    <name type="scientific">Tumebacillus permanentifrigoris</name>
    <dbReference type="NCBI Taxonomy" id="378543"/>
    <lineage>
        <taxon>Bacteria</taxon>
        <taxon>Bacillati</taxon>
        <taxon>Bacillota</taxon>
        <taxon>Bacilli</taxon>
        <taxon>Bacillales</taxon>
        <taxon>Alicyclobacillaceae</taxon>
        <taxon>Tumebacillus</taxon>
    </lineage>
</organism>